<evidence type="ECO:0000313" key="2">
    <source>
        <dbReference type="Proteomes" id="UP000030108"/>
    </source>
</evidence>
<protein>
    <submittedName>
        <fullName evidence="1">Uncharacterized protein</fullName>
    </submittedName>
</protein>
<dbReference type="Proteomes" id="UP000030108">
    <property type="component" value="Unassembled WGS sequence"/>
</dbReference>
<sequence>MKQTVVFRNEALEAGLLYEDIDLIPPSDSSEAVYWAKSQDVFSIITSTLNDNHEEGCYIRYMNTIMKVFIRIATHKNNKWKVQAGDVSLVPTPTQWEGVTLPGLVYQIQCSKAHIIGKSLDCSSDISLKIRSEPVGKVERVCPTCYKNSRSSNKTPNVVNINNLSARKTIVIAPRIQLESNKSAN</sequence>
<organism evidence="1 2">
    <name type="scientific">Rhizoctonia solani AG-3 Rhs1AP</name>
    <dbReference type="NCBI Taxonomy" id="1086054"/>
    <lineage>
        <taxon>Eukaryota</taxon>
        <taxon>Fungi</taxon>
        <taxon>Dikarya</taxon>
        <taxon>Basidiomycota</taxon>
        <taxon>Agaricomycotina</taxon>
        <taxon>Agaricomycetes</taxon>
        <taxon>Cantharellales</taxon>
        <taxon>Ceratobasidiaceae</taxon>
        <taxon>Rhizoctonia</taxon>
    </lineage>
</organism>
<feature type="non-terminal residue" evidence="1">
    <location>
        <position position="185"/>
    </location>
</feature>
<dbReference type="AlphaFoldDB" id="X8JHU6"/>
<reference evidence="2" key="1">
    <citation type="journal article" date="2014" name="Genome Announc.">
        <title>Draft genome sequence of the plant-pathogenic soil fungus Rhizoctonia solani anastomosis group 3 strain Rhs1AP.</title>
        <authorList>
            <person name="Cubeta M.A."/>
            <person name="Thomas E."/>
            <person name="Dean R.A."/>
            <person name="Jabaji S."/>
            <person name="Neate S.M."/>
            <person name="Tavantzis S."/>
            <person name="Toda T."/>
            <person name="Vilgalys R."/>
            <person name="Bharathan N."/>
            <person name="Fedorova-Abrams N."/>
            <person name="Pakala S.B."/>
            <person name="Pakala S.M."/>
            <person name="Zafar N."/>
            <person name="Joardar V."/>
            <person name="Losada L."/>
            <person name="Nierman W.C."/>
        </authorList>
    </citation>
    <scope>NUCLEOTIDE SEQUENCE [LARGE SCALE GENOMIC DNA]</scope>
    <source>
        <strain evidence="2">AG-3</strain>
    </source>
</reference>
<comment type="caution">
    <text evidence="1">The sequence shown here is derived from an EMBL/GenBank/DDBJ whole genome shotgun (WGS) entry which is preliminary data.</text>
</comment>
<accession>X8JHU6</accession>
<evidence type="ECO:0000313" key="1">
    <source>
        <dbReference type="EMBL" id="EUC62821.1"/>
    </source>
</evidence>
<dbReference type="EMBL" id="JATN01000317">
    <property type="protein sequence ID" value="EUC62821.1"/>
    <property type="molecule type" value="Genomic_DNA"/>
</dbReference>
<proteinExistence type="predicted"/>
<gene>
    <name evidence="1" type="ORF">RSOL_456990</name>
</gene>
<name>X8JHU6_9AGAM</name>